<dbReference type="GO" id="GO:0006357">
    <property type="term" value="P:regulation of transcription by RNA polymerase II"/>
    <property type="evidence" value="ECO:0007669"/>
    <property type="project" value="TreeGrafter"/>
</dbReference>
<dbReference type="Pfam" id="PF13339">
    <property type="entry name" value="AATF-Che1"/>
    <property type="match status" value="1"/>
</dbReference>
<proteinExistence type="inferred from homology"/>
<dbReference type="InterPro" id="IPR025160">
    <property type="entry name" value="AATF"/>
</dbReference>
<dbReference type="Proteomes" id="UP001487740">
    <property type="component" value="Unassembled WGS sequence"/>
</dbReference>
<comment type="caution">
    <text evidence="5">The sequence shown here is derived from an EMBL/GenBank/DDBJ whole genome shotgun (WGS) entry which is preliminary data.</text>
</comment>
<sequence length="581" mass="67104">MSSALKSYVEKYLLNPGASFNVDDEGNEETKAQVVDSLLDEERVDVRQQPLSKLRARRAALEAEKDPRYKGKKVLRKDLKKDNEVDFDPELAKFCIVEGSEDDDEEGEEEEGDDEEEEEEEEEEEQSDNENNDKLSRKMKKLGTSEFEEEEDGEDEDDEGSSEENEEVKKLYQDLQRKQEGVTFIDDGDFSKFADDVDEEEDDDDDDDEEEEEEEEEDEGVEEDMDMEDTQQKEGPLRKFRQEDSSEEVKRGQAVKNQLGIYDSLFEGRICMQKVVVASNQLPQHDTYKLFLREQDPNYLKNLTAARVASKKLLDSLLQIQELLLRQYPETNHIVTGKAAKDTGTESNEEITSSEEEEQQQQSVAAAGEGFKGVKRKMKVEEYEEVLSKRHAAVLPFRDQTINKWYEKTRLLSSRSARGNRFSGFETSALQQLHNILANREPLVRRTQMTGTTRGATYHVLGRHRESTKVEDVEYDSEIFDDTDFYTRSLEEVLKAKVSLSDNMTDVSRKWIEIQNLRRKAKKKVDKKASKGRKLRYEVMSKLQQYMAPSHPPQMDDSAINTLFASLFGKSLQKQRLPKTQ</sequence>
<reference evidence="5 6" key="1">
    <citation type="submission" date="2023-03" db="EMBL/GenBank/DDBJ databases">
        <title>High-quality genome of Scylla paramamosain provides insights in environmental adaptation.</title>
        <authorList>
            <person name="Zhang L."/>
        </authorList>
    </citation>
    <scope>NUCLEOTIDE SEQUENCE [LARGE SCALE GENOMIC DNA]</scope>
    <source>
        <strain evidence="5">LZ_2023a</strain>
        <tissue evidence="5">Muscle</tissue>
    </source>
</reference>
<evidence type="ECO:0000259" key="3">
    <source>
        <dbReference type="Pfam" id="PF08164"/>
    </source>
</evidence>
<dbReference type="InterPro" id="IPR012617">
    <property type="entry name" value="AATF_C"/>
</dbReference>
<gene>
    <name evidence="5" type="ORF">O3P69_005174</name>
</gene>
<dbReference type="InterPro" id="IPR039223">
    <property type="entry name" value="AATF/Bfr2"/>
</dbReference>
<evidence type="ECO:0000313" key="5">
    <source>
        <dbReference type="EMBL" id="KAK8396992.1"/>
    </source>
</evidence>
<feature type="compositionally biased region" description="Basic and acidic residues" evidence="2">
    <location>
        <begin position="167"/>
        <end position="180"/>
    </location>
</feature>
<feature type="compositionally biased region" description="Acidic residues" evidence="2">
    <location>
        <begin position="99"/>
        <end position="130"/>
    </location>
</feature>
<feature type="compositionally biased region" description="Acidic residues" evidence="2">
    <location>
        <begin position="146"/>
        <end position="166"/>
    </location>
</feature>
<feature type="compositionally biased region" description="Acidic residues" evidence="2">
    <location>
        <begin position="196"/>
        <end position="229"/>
    </location>
</feature>
<name>A0AAW0UFN3_SCYPA</name>
<dbReference type="PANTHER" id="PTHR15565">
    <property type="entry name" value="AATF PROTEIN APOPTOSIS ANTAGONIZING TRANSCRIPTION FACTOR"/>
    <property type="match status" value="1"/>
</dbReference>
<evidence type="ECO:0000313" key="6">
    <source>
        <dbReference type="Proteomes" id="UP001487740"/>
    </source>
</evidence>
<dbReference type="Pfam" id="PF08164">
    <property type="entry name" value="TRAUB"/>
    <property type="match status" value="1"/>
</dbReference>
<feature type="domain" description="AATF leucine zipper-containing" evidence="4">
    <location>
        <begin position="248"/>
        <end position="408"/>
    </location>
</feature>
<keyword evidence="6" id="KW-1185">Reference proteome</keyword>
<dbReference type="EMBL" id="JARAKH010000015">
    <property type="protein sequence ID" value="KAK8396992.1"/>
    <property type="molecule type" value="Genomic_DNA"/>
</dbReference>
<dbReference type="PANTHER" id="PTHR15565:SF0">
    <property type="entry name" value="PROTEIN AATF"/>
    <property type="match status" value="1"/>
</dbReference>
<feature type="compositionally biased region" description="Acidic residues" evidence="2">
    <location>
        <begin position="347"/>
        <end position="359"/>
    </location>
</feature>
<comment type="similarity">
    <text evidence="1">Belongs to the AATF family.</text>
</comment>
<accession>A0AAW0UFN3</accession>
<organism evidence="5 6">
    <name type="scientific">Scylla paramamosain</name>
    <name type="common">Mud crab</name>
    <dbReference type="NCBI Taxonomy" id="85552"/>
    <lineage>
        <taxon>Eukaryota</taxon>
        <taxon>Metazoa</taxon>
        <taxon>Ecdysozoa</taxon>
        <taxon>Arthropoda</taxon>
        <taxon>Crustacea</taxon>
        <taxon>Multicrustacea</taxon>
        <taxon>Malacostraca</taxon>
        <taxon>Eumalacostraca</taxon>
        <taxon>Eucarida</taxon>
        <taxon>Decapoda</taxon>
        <taxon>Pleocyemata</taxon>
        <taxon>Brachyura</taxon>
        <taxon>Eubrachyura</taxon>
        <taxon>Portunoidea</taxon>
        <taxon>Portunidae</taxon>
        <taxon>Portuninae</taxon>
        <taxon>Scylla</taxon>
    </lineage>
</organism>
<dbReference type="AlphaFoldDB" id="A0AAW0UFN3"/>
<evidence type="ECO:0000259" key="4">
    <source>
        <dbReference type="Pfam" id="PF13339"/>
    </source>
</evidence>
<feature type="compositionally biased region" description="Basic and acidic residues" evidence="2">
    <location>
        <begin position="230"/>
        <end position="251"/>
    </location>
</feature>
<dbReference type="GO" id="GO:0005730">
    <property type="term" value="C:nucleolus"/>
    <property type="evidence" value="ECO:0007669"/>
    <property type="project" value="TreeGrafter"/>
</dbReference>
<evidence type="ECO:0000256" key="2">
    <source>
        <dbReference type="SAM" id="MobiDB-lite"/>
    </source>
</evidence>
<protein>
    <recommendedName>
        <fullName evidence="7">Apoptosis antagonizing transcription factor</fullName>
    </recommendedName>
</protein>
<evidence type="ECO:0008006" key="7">
    <source>
        <dbReference type="Google" id="ProtNLM"/>
    </source>
</evidence>
<feature type="region of interest" description="Disordered" evidence="2">
    <location>
        <begin position="337"/>
        <end position="368"/>
    </location>
</feature>
<feature type="region of interest" description="Disordered" evidence="2">
    <location>
        <begin position="90"/>
        <end position="252"/>
    </location>
</feature>
<evidence type="ECO:0000256" key="1">
    <source>
        <dbReference type="ARBA" id="ARBA00008966"/>
    </source>
</evidence>
<feature type="domain" description="Apoptosis-antagonizing transcription factor C-terminal" evidence="3">
    <location>
        <begin position="486"/>
        <end position="568"/>
    </location>
</feature>